<feature type="compositionally biased region" description="Basic residues" evidence="7">
    <location>
        <begin position="297"/>
        <end position="307"/>
    </location>
</feature>
<feature type="compositionally biased region" description="Basic and acidic residues" evidence="7">
    <location>
        <begin position="377"/>
        <end position="389"/>
    </location>
</feature>
<dbReference type="Pfam" id="PF03343">
    <property type="entry name" value="SART-1"/>
    <property type="match status" value="1"/>
</dbReference>
<dbReference type="Proteomes" id="UP000053317">
    <property type="component" value="Unassembled WGS sequence"/>
</dbReference>
<keyword evidence="9" id="KW-1185">Reference proteome</keyword>
<feature type="compositionally biased region" description="Basic and acidic residues" evidence="7">
    <location>
        <begin position="618"/>
        <end position="649"/>
    </location>
</feature>
<feature type="region of interest" description="Disordered" evidence="7">
    <location>
        <begin position="535"/>
        <end position="589"/>
    </location>
</feature>
<keyword evidence="5" id="KW-0539">Nucleus</keyword>
<name>A0A0G2F3N7_PHACM</name>
<keyword evidence="3" id="KW-0507">mRNA processing</keyword>
<dbReference type="EMBL" id="LCWF01000007">
    <property type="protein sequence ID" value="KKY28881.1"/>
    <property type="molecule type" value="Genomic_DNA"/>
</dbReference>
<reference evidence="8 9" key="2">
    <citation type="submission" date="2015-05" db="EMBL/GenBank/DDBJ databases">
        <authorList>
            <person name="Morales-Cruz A."/>
            <person name="Amrine K.C."/>
            <person name="Cantu D."/>
        </authorList>
    </citation>
    <scope>NUCLEOTIDE SEQUENCE [LARGE SCALE GENOMIC DNA]</scope>
    <source>
        <strain evidence="8">UCRPC4</strain>
    </source>
</reference>
<dbReference type="PANTHER" id="PTHR14152:SF5">
    <property type="entry name" value="U4_U6.U5 TRI-SNRNP-ASSOCIATED PROTEIN 1"/>
    <property type="match status" value="1"/>
</dbReference>
<feature type="region of interest" description="Disordered" evidence="7">
    <location>
        <begin position="244"/>
        <end position="265"/>
    </location>
</feature>
<dbReference type="Pfam" id="PF19252">
    <property type="entry name" value="HIND"/>
    <property type="match status" value="1"/>
</dbReference>
<dbReference type="GO" id="GO:0045292">
    <property type="term" value="P:mRNA cis splicing, via spliceosome"/>
    <property type="evidence" value="ECO:0007669"/>
    <property type="project" value="TreeGrafter"/>
</dbReference>
<feature type="region of interest" description="Disordered" evidence="7">
    <location>
        <begin position="297"/>
        <end position="339"/>
    </location>
</feature>
<proteinExistence type="inferred from homology"/>
<dbReference type="InterPro" id="IPR045347">
    <property type="entry name" value="HIND"/>
</dbReference>
<feature type="compositionally biased region" description="Basic and acidic residues" evidence="7">
    <location>
        <begin position="66"/>
        <end position="79"/>
    </location>
</feature>
<accession>A0A0G2F3N7</accession>
<evidence type="ECO:0000256" key="3">
    <source>
        <dbReference type="ARBA" id="ARBA00022664"/>
    </source>
</evidence>
<feature type="compositionally biased region" description="Low complexity" evidence="7">
    <location>
        <begin position="25"/>
        <end position="34"/>
    </location>
</feature>
<evidence type="ECO:0000256" key="6">
    <source>
        <dbReference type="SAM" id="Coils"/>
    </source>
</evidence>
<evidence type="ECO:0000256" key="5">
    <source>
        <dbReference type="ARBA" id="ARBA00023242"/>
    </source>
</evidence>
<dbReference type="GO" id="GO:0046540">
    <property type="term" value="C:U4/U6 x U5 tri-snRNP complex"/>
    <property type="evidence" value="ECO:0007669"/>
    <property type="project" value="InterPro"/>
</dbReference>
<dbReference type="PANTHER" id="PTHR14152">
    <property type="entry name" value="SQUAMOUS CELL CARCINOMA ANTIGEN RECOGNISED BY CYTOTOXIC T LYMPHOCYTES"/>
    <property type="match status" value="1"/>
</dbReference>
<protein>
    <submittedName>
        <fullName evidence="8">Putative dna binding protein sart-1</fullName>
    </submittedName>
</protein>
<feature type="region of interest" description="Disordered" evidence="7">
    <location>
        <begin position="414"/>
        <end position="497"/>
    </location>
</feature>
<organism evidence="8 9">
    <name type="scientific">Phaeomoniella chlamydospora</name>
    <name type="common">Phaeoacremonium chlamydosporum</name>
    <dbReference type="NCBI Taxonomy" id="158046"/>
    <lineage>
        <taxon>Eukaryota</taxon>
        <taxon>Fungi</taxon>
        <taxon>Dikarya</taxon>
        <taxon>Ascomycota</taxon>
        <taxon>Pezizomycotina</taxon>
        <taxon>Eurotiomycetes</taxon>
        <taxon>Chaetothyriomycetidae</taxon>
        <taxon>Phaeomoniellales</taxon>
        <taxon>Phaeomoniellaceae</taxon>
        <taxon>Phaeomoniella</taxon>
    </lineage>
</organism>
<feature type="compositionally biased region" description="Acidic residues" evidence="7">
    <location>
        <begin position="40"/>
        <end position="49"/>
    </location>
</feature>
<feature type="region of interest" description="Disordered" evidence="7">
    <location>
        <begin position="15"/>
        <end position="79"/>
    </location>
</feature>
<feature type="compositionally biased region" description="Polar residues" evidence="7">
    <location>
        <begin position="653"/>
        <end position="666"/>
    </location>
</feature>
<comment type="similarity">
    <text evidence="2">Belongs to the SNU66/SART1 family.</text>
</comment>
<evidence type="ECO:0000313" key="9">
    <source>
        <dbReference type="Proteomes" id="UP000053317"/>
    </source>
</evidence>
<reference evidence="8 9" key="1">
    <citation type="submission" date="2015-05" db="EMBL/GenBank/DDBJ databases">
        <title>Distinctive expansion of gene families associated with plant cell wall degradation and secondary metabolism in the genomes of grapevine trunk pathogens.</title>
        <authorList>
            <person name="Lawrence D.P."/>
            <person name="Travadon R."/>
            <person name="Rolshausen P.E."/>
            <person name="Baumgartner K."/>
        </authorList>
    </citation>
    <scope>NUCLEOTIDE SEQUENCE [LARGE SCALE GENOMIC DNA]</scope>
    <source>
        <strain evidence="8">UCRPC4</strain>
    </source>
</reference>
<keyword evidence="4" id="KW-0508">mRNA splicing</keyword>
<feature type="region of interest" description="Disordered" evidence="7">
    <location>
        <begin position="618"/>
        <end position="680"/>
    </location>
</feature>
<feature type="region of interest" description="Disordered" evidence="7">
    <location>
        <begin position="368"/>
        <end position="402"/>
    </location>
</feature>
<comment type="subcellular location">
    <subcellularLocation>
        <location evidence="1">Nucleus</location>
    </subcellularLocation>
</comment>
<sequence length="680" mass="77294">MADRVSIEETNKIRKAIGLPPLPVPGAAAATGPAFKETSSDESSDDEEPASTLQTREAAGYTNWQKLRDEEKAKKARDERIAAIKRAKDAAQRFSKLEGKGLGDEDENDLDTRAWLMGQKKRQKKIEKERAKKMEEELAERERLAATEYSSKDLAGVRVAHEVGEFDEESGEQVLTLKDTTIDENEEDGDELENISLREKDKLSERLELKKRKPVYDPNAMDENGERKILSQYDEEIDGKKRKRFTLDGMGATQEEREAKRQEVGERLKAQPISLDILRDAPKSDYMDISEIKIKKPKKTKTKKTRQKAAEEDEDIFPQPTINGADANGDSMDVDTPAAVSKPISKSVETSLVDDEDLQLALARQRKEAFKKRKRLRPEDLARELREEDSAMPGDMDVDGNEVEQPGLIIDETSEFVSNLQKPSLSEQKPRETIQPSIERPDQAKSPSPAEQDADVKMEQTYNDVEDEEELLARLKREQSTNTPEIGTTGLDEESELGQGLGSALNLLKQRGLVKTADMGDINALHRDRQRFLAEKQRREAEAERRARLQRERDRTSGKFDRMSAREREEYSRQFNKQRDQEESRKLADVFNREYKPDVQLKYVDEYGRSMSQKEAFKSLSHDFHGKGSGKQKTEKKLKKIEEERKREAASFLDSSQATGYNNAQGATAKKNRQAGVRLG</sequence>
<dbReference type="AlphaFoldDB" id="A0A0G2F3N7"/>
<evidence type="ECO:0000256" key="7">
    <source>
        <dbReference type="SAM" id="MobiDB-lite"/>
    </source>
</evidence>
<dbReference type="InterPro" id="IPR005011">
    <property type="entry name" value="SNU66/SART1"/>
</dbReference>
<gene>
    <name evidence="8" type="ORF">UCRPC4_g00305</name>
</gene>
<evidence type="ECO:0000256" key="4">
    <source>
        <dbReference type="ARBA" id="ARBA00023187"/>
    </source>
</evidence>
<evidence type="ECO:0000313" key="8">
    <source>
        <dbReference type="EMBL" id="KKY28881.1"/>
    </source>
</evidence>
<feature type="compositionally biased region" description="Basic and acidic residues" evidence="7">
    <location>
        <begin position="254"/>
        <end position="265"/>
    </location>
</feature>
<feature type="compositionally biased region" description="Polar residues" evidence="7">
    <location>
        <begin position="415"/>
        <end position="427"/>
    </location>
</feature>
<dbReference type="OrthoDB" id="5583at2759"/>
<evidence type="ECO:0000256" key="1">
    <source>
        <dbReference type="ARBA" id="ARBA00004123"/>
    </source>
</evidence>
<comment type="caution">
    <text evidence="8">The sequence shown here is derived from an EMBL/GenBank/DDBJ whole genome shotgun (WGS) entry which is preliminary data.</text>
</comment>
<dbReference type="GO" id="GO:0000481">
    <property type="term" value="P:maturation of 5S rRNA"/>
    <property type="evidence" value="ECO:0007669"/>
    <property type="project" value="TreeGrafter"/>
</dbReference>
<evidence type="ECO:0000256" key="2">
    <source>
        <dbReference type="ARBA" id="ARBA00006076"/>
    </source>
</evidence>
<feature type="coiled-coil region" evidence="6">
    <location>
        <begin position="117"/>
        <end position="144"/>
    </location>
</feature>
<keyword evidence="6" id="KW-0175">Coiled coil</keyword>